<feature type="region of interest" description="Disordered" evidence="2">
    <location>
        <begin position="32"/>
        <end position="81"/>
    </location>
</feature>
<dbReference type="PANTHER" id="PTHR33393:SF13">
    <property type="entry name" value="PGA BIOSYNTHESIS PROTEIN CAPA"/>
    <property type="match status" value="1"/>
</dbReference>
<dbReference type="Gene3D" id="3.60.21.10">
    <property type="match status" value="1"/>
</dbReference>
<feature type="compositionally biased region" description="Low complexity" evidence="2">
    <location>
        <begin position="39"/>
        <end position="77"/>
    </location>
</feature>
<accession>A0ABU2BDE5</accession>
<evidence type="ECO:0000256" key="2">
    <source>
        <dbReference type="SAM" id="MobiDB-lite"/>
    </source>
</evidence>
<protein>
    <submittedName>
        <fullName evidence="5">Poly-gamma-glutamate synthesis protein (Capsule biosynthesis protein)</fullName>
    </submittedName>
</protein>
<dbReference type="RefSeq" id="WP_310287604.1">
    <property type="nucleotide sequence ID" value="NZ_BAAAWO010000001.1"/>
</dbReference>
<keyword evidence="3" id="KW-0732">Signal</keyword>
<dbReference type="InterPro" id="IPR052169">
    <property type="entry name" value="CW_Biosynth-Accessory"/>
</dbReference>
<organism evidence="5 6">
    <name type="scientific">Paeniglutamicibacter sulfureus</name>
    <dbReference type="NCBI Taxonomy" id="43666"/>
    <lineage>
        <taxon>Bacteria</taxon>
        <taxon>Bacillati</taxon>
        <taxon>Actinomycetota</taxon>
        <taxon>Actinomycetes</taxon>
        <taxon>Micrococcales</taxon>
        <taxon>Micrococcaceae</taxon>
        <taxon>Paeniglutamicibacter</taxon>
    </lineage>
</organism>
<feature type="chain" id="PRO_5046039382" evidence="3">
    <location>
        <begin position="32"/>
        <end position="420"/>
    </location>
</feature>
<reference evidence="5 6" key="1">
    <citation type="submission" date="2023-07" db="EMBL/GenBank/DDBJ databases">
        <title>Sequencing the genomes of 1000 actinobacteria strains.</title>
        <authorList>
            <person name="Klenk H.-P."/>
        </authorList>
    </citation>
    <scope>NUCLEOTIDE SEQUENCE [LARGE SCALE GENOMIC DNA]</scope>
    <source>
        <strain evidence="5 6">DSM 20167</strain>
    </source>
</reference>
<dbReference type="InterPro" id="IPR029052">
    <property type="entry name" value="Metallo-depent_PP-like"/>
</dbReference>
<sequence>MSHRFVRGTVVRRRAALCAALLLVSALGACAPAPPSPGPSGSTAATASSLSAPTGQPAPTAAASAPGTPPNAASASPKDPDCPGDECIGVAVAGDILLHPALWDQAEEDGKGAMDFGPLLEGIEPYLADSDLALCNLETPVAAPGGPFKGYPMFSVPPSVIPALKDVGYDGCTTASNHSMDAGVPGVKRTLDALDAAGLVSTGSYRSAAEAAKPLMVEVGTARVAVIAGTFSLNGVAEDAPWRVDDIAKASLLSRAKAARAAGADIVMAALHDGAEYSSEPTASQITLNRSLAESGEFDFIYSHHTHSVLPIEKHQGTWIVYGLGNSVAKHATRTVLNQEGLTVKMQFVRTGKSWSPGKLAWAPHIMKQDPLRWCALPAADGEPCTTKRQDSASLKRTTDTVNSMNARTDGAKMWSLPQP</sequence>
<dbReference type="InterPro" id="IPR019079">
    <property type="entry name" value="Capsule_synth_CapA"/>
</dbReference>
<comment type="similarity">
    <text evidence="1">Belongs to the CapA family.</text>
</comment>
<gene>
    <name evidence="5" type="ORF">J2S64_000348</name>
</gene>
<feature type="domain" description="Capsule synthesis protein CapA" evidence="4">
    <location>
        <begin position="89"/>
        <end position="331"/>
    </location>
</feature>
<evidence type="ECO:0000256" key="1">
    <source>
        <dbReference type="ARBA" id="ARBA00005662"/>
    </source>
</evidence>
<dbReference type="SUPFAM" id="SSF56300">
    <property type="entry name" value="Metallo-dependent phosphatases"/>
    <property type="match status" value="1"/>
</dbReference>
<name>A0ABU2BDE5_9MICC</name>
<dbReference type="EMBL" id="JAVDYI010000001">
    <property type="protein sequence ID" value="MDR7356657.1"/>
    <property type="molecule type" value="Genomic_DNA"/>
</dbReference>
<dbReference type="CDD" id="cd07381">
    <property type="entry name" value="MPP_CapA"/>
    <property type="match status" value="1"/>
</dbReference>
<dbReference type="Proteomes" id="UP001183817">
    <property type="component" value="Unassembled WGS sequence"/>
</dbReference>
<dbReference type="SMART" id="SM00854">
    <property type="entry name" value="PGA_cap"/>
    <property type="match status" value="1"/>
</dbReference>
<keyword evidence="6" id="KW-1185">Reference proteome</keyword>
<evidence type="ECO:0000313" key="6">
    <source>
        <dbReference type="Proteomes" id="UP001183817"/>
    </source>
</evidence>
<proteinExistence type="inferred from homology"/>
<evidence type="ECO:0000259" key="4">
    <source>
        <dbReference type="SMART" id="SM00854"/>
    </source>
</evidence>
<dbReference type="Pfam" id="PF09587">
    <property type="entry name" value="PGA_cap"/>
    <property type="match status" value="1"/>
</dbReference>
<dbReference type="PANTHER" id="PTHR33393">
    <property type="entry name" value="POLYGLUTAMINE SYNTHESIS ACCESSORY PROTEIN RV0574C-RELATED"/>
    <property type="match status" value="1"/>
</dbReference>
<evidence type="ECO:0000256" key="3">
    <source>
        <dbReference type="SAM" id="SignalP"/>
    </source>
</evidence>
<comment type="caution">
    <text evidence="5">The sequence shown here is derived from an EMBL/GenBank/DDBJ whole genome shotgun (WGS) entry which is preliminary data.</text>
</comment>
<feature type="signal peptide" evidence="3">
    <location>
        <begin position="1"/>
        <end position="31"/>
    </location>
</feature>
<dbReference type="PROSITE" id="PS51257">
    <property type="entry name" value="PROKAR_LIPOPROTEIN"/>
    <property type="match status" value="1"/>
</dbReference>
<evidence type="ECO:0000313" key="5">
    <source>
        <dbReference type="EMBL" id="MDR7356657.1"/>
    </source>
</evidence>